<dbReference type="Pfam" id="PF01928">
    <property type="entry name" value="CYTH"/>
    <property type="match status" value="1"/>
</dbReference>
<dbReference type="Gene3D" id="2.40.320.10">
    <property type="entry name" value="Hypothetical Protein Pfu-838710-001"/>
    <property type="match status" value="1"/>
</dbReference>
<dbReference type="SMART" id="SM01118">
    <property type="entry name" value="CYTH"/>
    <property type="match status" value="1"/>
</dbReference>
<dbReference type="PROSITE" id="PS51707">
    <property type="entry name" value="CYTH"/>
    <property type="match status" value="1"/>
</dbReference>
<keyword evidence="3" id="KW-1185">Reference proteome</keyword>
<proteinExistence type="predicted"/>
<accession>A0A941AM35</accession>
<dbReference type="AlphaFoldDB" id="A0A941AM35"/>
<protein>
    <submittedName>
        <fullName evidence="2">CYTH domain-containing protein</fullName>
    </submittedName>
</protein>
<evidence type="ECO:0000259" key="1">
    <source>
        <dbReference type="PROSITE" id="PS51707"/>
    </source>
</evidence>
<sequence length="194" mass="22561">MSQEVEIEVKSMVDKNGYLTLLQAFGLNQKDAICQHNHYFESNNFSLKEKGAGLRIREKDGQYTLTLKQPHTIGKLETHQTLTVDEWLTAKKKHIIPVGAVQDQLNSLQIPINELRYVGTLTTHRIEINYNSGLLCFDRSEYFDQSDYEIEFEGKDEQHALQTLTDMLRENGLSLIATENKVRRFFRRKLELNQ</sequence>
<dbReference type="PANTHER" id="PTHR34948">
    <property type="entry name" value="OS08G0299200 PROTEIN"/>
    <property type="match status" value="1"/>
</dbReference>
<name>A0A941AM35_9BACI</name>
<dbReference type="InterPro" id="IPR033469">
    <property type="entry name" value="CYTH-like_dom_sf"/>
</dbReference>
<dbReference type="RefSeq" id="WP_210595881.1">
    <property type="nucleotide sequence ID" value="NZ_JAGKSQ010000001.1"/>
</dbReference>
<organism evidence="2 3">
    <name type="scientific">Halalkalibacter suaedae</name>
    <dbReference type="NCBI Taxonomy" id="2822140"/>
    <lineage>
        <taxon>Bacteria</taxon>
        <taxon>Bacillati</taxon>
        <taxon>Bacillota</taxon>
        <taxon>Bacilli</taxon>
        <taxon>Bacillales</taxon>
        <taxon>Bacillaceae</taxon>
        <taxon>Halalkalibacter</taxon>
    </lineage>
</organism>
<dbReference type="PANTHER" id="PTHR34948:SF2">
    <property type="entry name" value="TRIPHOSPHATE TUNNEL METALLOENZYME 3"/>
    <property type="match status" value="1"/>
</dbReference>
<dbReference type="PIRSF" id="PIRSF012526">
    <property type="entry name" value="CYTH_UCP012526"/>
    <property type="match status" value="1"/>
</dbReference>
<dbReference type="Proteomes" id="UP000678228">
    <property type="component" value="Unassembled WGS sequence"/>
</dbReference>
<dbReference type="SUPFAM" id="SSF55154">
    <property type="entry name" value="CYTH-like phosphatases"/>
    <property type="match status" value="1"/>
</dbReference>
<reference evidence="2" key="1">
    <citation type="submission" date="2021-03" db="EMBL/GenBank/DDBJ databases">
        <title>Bacillus suaedae sp. nov., isolated from Suaeda aralocaspica.</title>
        <authorList>
            <person name="Lei R.F.R."/>
        </authorList>
    </citation>
    <scope>NUCLEOTIDE SEQUENCE</scope>
    <source>
        <strain evidence="2">YZJH907-2</strain>
    </source>
</reference>
<dbReference type="CDD" id="cd07762">
    <property type="entry name" value="CYTH-like_Pase_1"/>
    <property type="match status" value="1"/>
</dbReference>
<dbReference type="InterPro" id="IPR023577">
    <property type="entry name" value="CYTH_domain"/>
</dbReference>
<evidence type="ECO:0000313" key="2">
    <source>
        <dbReference type="EMBL" id="MBP3949511.1"/>
    </source>
</evidence>
<gene>
    <name evidence="2" type="ORF">J7W16_00100</name>
</gene>
<dbReference type="InterPro" id="IPR009195">
    <property type="entry name" value="Uncharacterised_YjbK"/>
</dbReference>
<evidence type="ECO:0000313" key="3">
    <source>
        <dbReference type="Proteomes" id="UP000678228"/>
    </source>
</evidence>
<feature type="domain" description="CYTH" evidence="1">
    <location>
        <begin position="4"/>
        <end position="192"/>
    </location>
</feature>
<comment type="caution">
    <text evidence="2">The sequence shown here is derived from an EMBL/GenBank/DDBJ whole genome shotgun (WGS) entry which is preliminary data.</text>
</comment>
<dbReference type="EMBL" id="JAGKSQ010000001">
    <property type="protein sequence ID" value="MBP3949511.1"/>
    <property type="molecule type" value="Genomic_DNA"/>
</dbReference>